<dbReference type="SUPFAM" id="SSF56601">
    <property type="entry name" value="beta-lactamase/transpeptidase-like"/>
    <property type="match status" value="1"/>
</dbReference>
<dbReference type="Pfam" id="PF00144">
    <property type="entry name" value="Beta-lactamase"/>
    <property type="match status" value="1"/>
</dbReference>
<evidence type="ECO:0000313" key="3">
    <source>
        <dbReference type="EMBL" id="RUO44711.1"/>
    </source>
</evidence>
<dbReference type="InterPro" id="IPR012338">
    <property type="entry name" value="Beta-lactam/transpept-like"/>
</dbReference>
<organism evidence="3 4">
    <name type="scientific">Idiomarina aquatica</name>
    <dbReference type="NCBI Taxonomy" id="1327752"/>
    <lineage>
        <taxon>Bacteria</taxon>
        <taxon>Pseudomonadati</taxon>
        <taxon>Pseudomonadota</taxon>
        <taxon>Gammaproteobacteria</taxon>
        <taxon>Alteromonadales</taxon>
        <taxon>Idiomarinaceae</taxon>
        <taxon>Idiomarina</taxon>
    </lineage>
</organism>
<keyword evidence="1" id="KW-0732">Signal</keyword>
<dbReference type="PANTHER" id="PTHR43283">
    <property type="entry name" value="BETA-LACTAMASE-RELATED"/>
    <property type="match status" value="1"/>
</dbReference>
<keyword evidence="3" id="KW-0378">Hydrolase</keyword>
<gene>
    <name evidence="3" type="ORF">CWE23_01360</name>
</gene>
<feature type="domain" description="Beta-lactamase-related" evidence="2">
    <location>
        <begin position="127"/>
        <end position="410"/>
    </location>
</feature>
<dbReference type="PANTHER" id="PTHR43283:SF7">
    <property type="entry name" value="BETA-LACTAMASE-RELATED DOMAIN-CONTAINING PROTEIN"/>
    <property type="match status" value="1"/>
</dbReference>
<dbReference type="Proteomes" id="UP000286680">
    <property type="component" value="Unassembled WGS sequence"/>
</dbReference>
<accession>A0AA94EFU4</accession>
<reference evidence="4" key="1">
    <citation type="journal article" date="2018" name="Front. Microbiol.">
        <title>Genome-Based Analysis Reveals the Taxonomy and Diversity of the Family Idiomarinaceae.</title>
        <authorList>
            <person name="Liu Y."/>
            <person name="Lai Q."/>
            <person name="Shao Z."/>
        </authorList>
    </citation>
    <scope>NUCLEOTIDE SEQUENCE [LARGE SCALE GENOMIC DNA]</scope>
    <source>
        <strain evidence="4">SN-14</strain>
    </source>
</reference>
<dbReference type="InterPro" id="IPR001466">
    <property type="entry name" value="Beta-lactam-related"/>
</dbReference>
<dbReference type="InterPro" id="IPR050789">
    <property type="entry name" value="Diverse_Enzym_Activities"/>
</dbReference>
<comment type="caution">
    <text evidence="3">The sequence shown here is derived from an EMBL/GenBank/DDBJ whole genome shotgun (WGS) entry which is preliminary data.</text>
</comment>
<dbReference type="Gene3D" id="3.40.710.10">
    <property type="entry name" value="DD-peptidase/beta-lactamase superfamily"/>
    <property type="match status" value="1"/>
</dbReference>
<dbReference type="AlphaFoldDB" id="A0AA94EFU4"/>
<name>A0AA94EFU4_9GAMM</name>
<feature type="chain" id="PRO_5041710803" evidence="1">
    <location>
        <begin position="23"/>
        <end position="447"/>
    </location>
</feature>
<evidence type="ECO:0000313" key="4">
    <source>
        <dbReference type="Proteomes" id="UP000286680"/>
    </source>
</evidence>
<dbReference type="RefSeq" id="WP_126819184.1">
    <property type="nucleotide sequence ID" value="NZ_PIPS01000001.1"/>
</dbReference>
<dbReference type="EMBL" id="PIPS01000001">
    <property type="protein sequence ID" value="RUO44711.1"/>
    <property type="molecule type" value="Genomic_DNA"/>
</dbReference>
<protein>
    <submittedName>
        <fullName evidence="3">6-aminohexanoate hydrolase</fullName>
    </submittedName>
</protein>
<evidence type="ECO:0000256" key="1">
    <source>
        <dbReference type="SAM" id="SignalP"/>
    </source>
</evidence>
<proteinExistence type="predicted"/>
<feature type="signal peptide" evidence="1">
    <location>
        <begin position="1"/>
        <end position="22"/>
    </location>
</feature>
<keyword evidence="4" id="KW-1185">Reference proteome</keyword>
<evidence type="ECO:0000259" key="2">
    <source>
        <dbReference type="Pfam" id="PF00144"/>
    </source>
</evidence>
<dbReference type="GO" id="GO:0016787">
    <property type="term" value="F:hydrolase activity"/>
    <property type="evidence" value="ECO:0007669"/>
    <property type="project" value="UniProtKB-KW"/>
</dbReference>
<sequence>MFSRLFFLIVFVMLSFSVTATAQQQRFDSAEATDPNKLKWMQGFPPPADKIITHPESDFFSFPKLRWTVCHIRELLPTTLVSRGLSAPAPLPEKLDSEIDNITFKRLDNHRELTWKQSLTENYTDGILILHKGVIVYEEYAGCLNEERKHAAMSMTKSLTGLLAEILVAEGTLNAQATVASIVPELAESAFADATVRQVMDMTTGLDYSENYEDPNADIWIYSAASNPLPKPDTYTGPVGYYEYLQTVKKAGEHGKAFGYKTINSDVLGWIIARVSGSSVAQLLSAKIWKNIGAEQDAYMTIDSKGTPFAGGGLSAGLRDMARVGQLMLNEGTLNNERLFPQSVVEQIRKGGDKTAFSQANYRYLEGASYRSMWWVLHNKHQAFAARGVHGQTIYVDPTADMVIVRFASHPLAKNTHTDPTSLPAYQAVAEYLLSCCGKHQANVDAH</sequence>